<sequence>MTDQAEVTRQLDAQVLMEQARIETALDDFGDPWFEAPLGSLIDHVNRDAGLLSPDSSAGVRIRSALSDRLRLVQYFKDHPAAADERIELACAIIGLPRTGSTMMHRLLAAVPGFTALWWWETAFPLPLPGEAAGDPAPRQEAARQMVDWLLTQWPDFESIDPMDAMAVNEEVVLLDRTFLSTTYDSMMPIHAYGHWQADQDHEPAFRDLYRFMQAIQHQRVLRGEPRRPWVFKTPHHLLGGIGGLLKVWPGVKLVMTHRHVGQVLPSYCSMCASLSINSSSTYRKEDQGAHWSRRFRTGLERLEALRRELPAGQIIDVRYEDTVNDPVGTAQRVLEQLGHARDGAVQAALEACVADNARDARPRHKYGAQEFGLTPEGIAADFAFYHDQYLAK</sequence>
<dbReference type="PANTHER" id="PTHR36451:SF1">
    <property type="entry name" value="OMEGA-HYDROXY-BETA-DIHYDROMENAQUINONE-9 SULFOTRANSFERASE STF3"/>
    <property type="match status" value="1"/>
</dbReference>
<dbReference type="EMBL" id="BMZD01000001">
    <property type="protein sequence ID" value="GGZ88373.1"/>
    <property type="molecule type" value="Genomic_DNA"/>
</dbReference>
<keyword evidence="2" id="KW-1185">Reference proteome</keyword>
<organism evidence="1 2">
    <name type="scientific">Novosphingobium arvoryzae</name>
    <dbReference type="NCBI Taxonomy" id="1256514"/>
    <lineage>
        <taxon>Bacteria</taxon>
        <taxon>Pseudomonadati</taxon>
        <taxon>Pseudomonadota</taxon>
        <taxon>Alphaproteobacteria</taxon>
        <taxon>Sphingomonadales</taxon>
        <taxon>Sphingomonadaceae</taxon>
        <taxon>Novosphingobium</taxon>
    </lineage>
</organism>
<dbReference type="RefSeq" id="WP_189538730.1">
    <property type="nucleotide sequence ID" value="NZ_BMZD01000001.1"/>
</dbReference>
<dbReference type="Proteomes" id="UP000634139">
    <property type="component" value="Unassembled WGS sequence"/>
</dbReference>
<proteinExistence type="predicted"/>
<evidence type="ECO:0000313" key="1">
    <source>
        <dbReference type="EMBL" id="GGZ88373.1"/>
    </source>
</evidence>
<dbReference type="Gene3D" id="3.40.50.300">
    <property type="entry name" value="P-loop containing nucleotide triphosphate hydrolases"/>
    <property type="match status" value="1"/>
</dbReference>
<reference evidence="1" key="1">
    <citation type="journal article" date="2014" name="Int. J. Syst. Evol. Microbiol.">
        <title>Complete genome sequence of Corynebacterium casei LMG S-19264T (=DSM 44701T), isolated from a smear-ripened cheese.</title>
        <authorList>
            <consortium name="US DOE Joint Genome Institute (JGI-PGF)"/>
            <person name="Walter F."/>
            <person name="Albersmeier A."/>
            <person name="Kalinowski J."/>
            <person name="Ruckert C."/>
        </authorList>
    </citation>
    <scope>NUCLEOTIDE SEQUENCE</scope>
    <source>
        <strain evidence="1">KCTC 32422</strain>
    </source>
</reference>
<dbReference type="PANTHER" id="PTHR36451">
    <property type="entry name" value="PAPS-DEPENDENT SULFOTRANSFERASE STF3"/>
    <property type="match status" value="1"/>
</dbReference>
<dbReference type="InterPro" id="IPR052736">
    <property type="entry name" value="Stf3_sulfotransferase"/>
</dbReference>
<dbReference type="InterPro" id="IPR027417">
    <property type="entry name" value="P-loop_NTPase"/>
</dbReference>
<dbReference type="Pfam" id="PF13469">
    <property type="entry name" value="Sulfotransfer_3"/>
    <property type="match status" value="1"/>
</dbReference>
<gene>
    <name evidence="1" type="ORF">GCM10011617_04040</name>
</gene>
<reference evidence="1" key="2">
    <citation type="submission" date="2020-09" db="EMBL/GenBank/DDBJ databases">
        <authorList>
            <person name="Sun Q."/>
            <person name="Kim S."/>
        </authorList>
    </citation>
    <scope>NUCLEOTIDE SEQUENCE</scope>
    <source>
        <strain evidence="1">KCTC 32422</strain>
    </source>
</reference>
<accession>A0A918VC32</accession>
<comment type="caution">
    <text evidence="1">The sequence shown here is derived from an EMBL/GenBank/DDBJ whole genome shotgun (WGS) entry which is preliminary data.</text>
</comment>
<dbReference type="AlphaFoldDB" id="A0A918VC32"/>
<dbReference type="SUPFAM" id="SSF52540">
    <property type="entry name" value="P-loop containing nucleoside triphosphate hydrolases"/>
    <property type="match status" value="1"/>
</dbReference>
<name>A0A918VC32_9SPHN</name>
<evidence type="ECO:0000313" key="2">
    <source>
        <dbReference type="Proteomes" id="UP000634139"/>
    </source>
</evidence>
<protein>
    <submittedName>
        <fullName evidence="1">Sulfotransferase</fullName>
    </submittedName>
</protein>